<name>K2PHH4_9HYPH</name>
<evidence type="ECO:0000313" key="1">
    <source>
        <dbReference type="EMBL" id="EKF40572.1"/>
    </source>
</evidence>
<sequence length="93" mass="9780">MAAIYSTGLSFRSCPALVNACLLTAKCRRTVAESCDASTKSINAATNDVCEAISNLTPSSKAFCRVSIMAVERCSKALHCVAEVSQACVNRST</sequence>
<dbReference type="EMBL" id="AMSI01000017">
    <property type="protein sequence ID" value="EKF40572.1"/>
    <property type="molecule type" value="Genomic_DNA"/>
</dbReference>
<protein>
    <submittedName>
        <fullName evidence="1">Uncharacterized protein</fullName>
    </submittedName>
</protein>
<organism evidence="1 2">
    <name type="scientific">Nitratireductor indicus C115</name>
    <dbReference type="NCBI Taxonomy" id="1231190"/>
    <lineage>
        <taxon>Bacteria</taxon>
        <taxon>Pseudomonadati</taxon>
        <taxon>Pseudomonadota</taxon>
        <taxon>Alphaproteobacteria</taxon>
        <taxon>Hyphomicrobiales</taxon>
        <taxon>Phyllobacteriaceae</taxon>
        <taxon>Nitratireductor</taxon>
    </lineage>
</organism>
<proteinExistence type="predicted"/>
<comment type="caution">
    <text evidence="1">The sequence shown here is derived from an EMBL/GenBank/DDBJ whole genome shotgun (WGS) entry which is preliminary data.</text>
</comment>
<evidence type="ECO:0000313" key="2">
    <source>
        <dbReference type="Proteomes" id="UP000007374"/>
    </source>
</evidence>
<keyword evidence="2" id="KW-1185">Reference proteome</keyword>
<dbReference type="Proteomes" id="UP000007374">
    <property type="component" value="Unassembled WGS sequence"/>
</dbReference>
<accession>K2PHH4</accession>
<reference evidence="1 2" key="1">
    <citation type="journal article" date="2012" name="J. Bacteriol.">
        <title>Genome Sequence of Nitratireductor indicus Type Strain C115.</title>
        <authorList>
            <person name="Lai Q."/>
            <person name="Li G."/>
            <person name="Yu Z."/>
            <person name="Shao Z."/>
        </authorList>
    </citation>
    <scope>NUCLEOTIDE SEQUENCE [LARGE SCALE GENOMIC DNA]</scope>
    <source>
        <strain evidence="1 2">C115</strain>
    </source>
</reference>
<gene>
    <name evidence="1" type="ORF">NA8A_20647</name>
</gene>
<dbReference type="AlphaFoldDB" id="K2PHH4"/>